<dbReference type="InterPro" id="IPR013968">
    <property type="entry name" value="PKS_KR"/>
</dbReference>
<dbReference type="SMART" id="SM01294">
    <property type="entry name" value="PKS_PP_betabranch"/>
    <property type="match status" value="1"/>
</dbReference>
<dbReference type="Gene3D" id="1.10.1200.10">
    <property type="entry name" value="ACP-like"/>
    <property type="match status" value="1"/>
</dbReference>
<evidence type="ECO:0000313" key="7">
    <source>
        <dbReference type="Proteomes" id="UP000004691"/>
    </source>
</evidence>
<dbReference type="Pfam" id="PF00550">
    <property type="entry name" value="PP-binding"/>
    <property type="match status" value="1"/>
</dbReference>
<dbReference type="CDD" id="cd08952">
    <property type="entry name" value="KR_1_SDR_x"/>
    <property type="match status" value="1"/>
</dbReference>
<dbReference type="PANTHER" id="PTHR43775:SF51">
    <property type="entry name" value="INACTIVE PHENOLPHTHIOCEROL SYNTHESIS POLYKETIDE SYNTHASE TYPE I PKS1-RELATED"/>
    <property type="match status" value="1"/>
</dbReference>
<evidence type="ECO:0000259" key="5">
    <source>
        <dbReference type="PROSITE" id="PS50075"/>
    </source>
</evidence>
<dbReference type="RefSeq" id="WP_006236440.1">
    <property type="nucleotide sequence ID" value="NZ_JH636049.1"/>
</dbReference>
<dbReference type="eggNOG" id="COG1028">
    <property type="taxonomic scope" value="Bacteria"/>
</dbReference>
<dbReference type="SUPFAM" id="SSF51735">
    <property type="entry name" value="NAD(P)-binding Rossmann-fold domains"/>
    <property type="match status" value="2"/>
</dbReference>
<dbReference type="SUPFAM" id="SSF47336">
    <property type="entry name" value="ACP-like"/>
    <property type="match status" value="1"/>
</dbReference>
<gene>
    <name evidence="6" type="ORF">SacxiDRAFT_0064</name>
</gene>
<accession>I0UWU6</accession>
<feature type="domain" description="Carrier" evidence="5">
    <location>
        <begin position="579"/>
        <end position="654"/>
    </location>
</feature>
<dbReference type="InterPro" id="IPR009081">
    <property type="entry name" value="PP-bd_ACP"/>
</dbReference>
<dbReference type="Gene3D" id="3.40.50.720">
    <property type="entry name" value="NAD(P)-binding Rossmann-like Domain"/>
    <property type="match status" value="1"/>
</dbReference>
<dbReference type="FunFam" id="1.10.1200.10:FF:000007">
    <property type="entry name" value="Probable polyketide synthase pks17"/>
    <property type="match status" value="1"/>
</dbReference>
<dbReference type="Proteomes" id="UP000004691">
    <property type="component" value="Unassembled WGS sequence"/>
</dbReference>
<dbReference type="SMART" id="SM00822">
    <property type="entry name" value="PKS_KR"/>
    <property type="match status" value="1"/>
</dbReference>
<dbReference type="AlphaFoldDB" id="I0UWU6"/>
<dbReference type="InterPro" id="IPR057326">
    <property type="entry name" value="KR_dom"/>
</dbReference>
<keyword evidence="7" id="KW-1185">Reference proteome</keyword>
<evidence type="ECO:0000313" key="6">
    <source>
        <dbReference type="EMBL" id="EID52349.1"/>
    </source>
</evidence>
<dbReference type="GO" id="GO:0006633">
    <property type="term" value="P:fatty acid biosynthetic process"/>
    <property type="evidence" value="ECO:0007669"/>
    <property type="project" value="TreeGrafter"/>
</dbReference>
<dbReference type="InterPro" id="IPR036736">
    <property type="entry name" value="ACP-like_sf"/>
</dbReference>
<evidence type="ECO:0000256" key="1">
    <source>
        <dbReference type="ARBA" id="ARBA00022450"/>
    </source>
</evidence>
<dbReference type="Pfam" id="PF08659">
    <property type="entry name" value="KR"/>
    <property type="match status" value="1"/>
</dbReference>
<dbReference type="Pfam" id="PF18369">
    <property type="entry name" value="PKS_DE"/>
    <property type="match status" value="1"/>
</dbReference>
<evidence type="ECO:0000256" key="3">
    <source>
        <dbReference type="ARBA" id="ARBA00022679"/>
    </source>
</evidence>
<keyword evidence="3" id="KW-0808">Transferase</keyword>
<dbReference type="HOGENOM" id="CLU_377065_0_0_11"/>
<feature type="non-terminal residue" evidence="6">
    <location>
        <position position="1"/>
    </location>
</feature>
<dbReference type="PANTHER" id="PTHR43775">
    <property type="entry name" value="FATTY ACID SYNTHASE"/>
    <property type="match status" value="1"/>
</dbReference>
<keyword evidence="1" id="KW-0596">Phosphopantetheine</keyword>
<organism evidence="6 7">
    <name type="scientific">Saccharomonospora xinjiangensis XJ-54</name>
    <dbReference type="NCBI Taxonomy" id="882086"/>
    <lineage>
        <taxon>Bacteria</taxon>
        <taxon>Bacillati</taxon>
        <taxon>Actinomycetota</taxon>
        <taxon>Actinomycetes</taxon>
        <taxon>Pseudonocardiales</taxon>
        <taxon>Pseudonocardiaceae</taxon>
        <taxon>Saccharomonospora</taxon>
    </lineage>
</organism>
<dbReference type="GO" id="GO:0031177">
    <property type="term" value="F:phosphopantetheine binding"/>
    <property type="evidence" value="ECO:0007669"/>
    <property type="project" value="InterPro"/>
</dbReference>
<dbReference type="InterPro" id="IPR041618">
    <property type="entry name" value="PKS_DE"/>
</dbReference>
<dbReference type="InterPro" id="IPR036291">
    <property type="entry name" value="NAD(P)-bd_dom_sf"/>
</dbReference>
<evidence type="ECO:0000256" key="4">
    <source>
        <dbReference type="ARBA" id="ARBA00022737"/>
    </source>
</evidence>
<dbReference type="SMART" id="SM00823">
    <property type="entry name" value="PKS_PP"/>
    <property type="match status" value="1"/>
</dbReference>
<dbReference type="STRING" id="882086.SacxiDRAFT_0064"/>
<name>I0UWU6_9PSEU</name>
<dbReference type="InterPro" id="IPR020806">
    <property type="entry name" value="PKS_PP-bd"/>
</dbReference>
<keyword evidence="2" id="KW-0597">Phosphoprotein</keyword>
<dbReference type="EMBL" id="JH636049">
    <property type="protein sequence ID" value="EID52349.1"/>
    <property type="molecule type" value="Genomic_DNA"/>
</dbReference>
<dbReference type="GO" id="GO:0004312">
    <property type="term" value="F:fatty acid synthase activity"/>
    <property type="evidence" value="ECO:0007669"/>
    <property type="project" value="TreeGrafter"/>
</dbReference>
<dbReference type="PROSITE" id="PS00012">
    <property type="entry name" value="PHOSPHOPANTETHEINE"/>
    <property type="match status" value="1"/>
</dbReference>
<dbReference type="Gene3D" id="6.10.140.1830">
    <property type="match status" value="1"/>
</dbReference>
<dbReference type="PROSITE" id="PS50075">
    <property type="entry name" value="CARRIER"/>
    <property type="match status" value="1"/>
</dbReference>
<reference evidence="6 7" key="1">
    <citation type="submission" date="2012-01" db="EMBL/GenBank/DDBJ databases">
        <title>Improved High-Quality Draft sequence of Saccharomonospora xinjiangensis XJ-54.</title>
        <authorList>
            <consortium name="US DOE Joint Genome Institute"/>
            <person name="Lucas S."/>
            <person name="Han J."/>
            <person name="Lapidus A."/>
            <person name="Cheng J.-F."/>
            <person name="Goodwin L."/>
            <person name="Pitluck S."/>
            <person name="Peters L."/>
            <person name="Mikhailova N."/>
            <person name="Teshima H."/>
            <person name="Detter J.C."/>
            <person name="Han C."/>
            <person name="Tapia R."/>
            <person name="Land M."/>
            <person name="Hauser L."/>
            <person name="Kyrpides N."/>
            <person name="Ivanova N."/>
            <person name="Pagani I."/>
            <person name="Brambilla E.-M."/>
            <person name="Klenk H.-P."/>
            <person name="Woyke T."/>
        </authorList>
    </citation>
    <scope>NUCLEOTIDE SEQUENCE [LARGE SCALE GENOMIC DNA]</scope>
    <source>
        <strain evidence="6 7">XJ-54</strain>
    </source>
</reference>
<proteinExistence type="predicted"/>
<protein>
    <recommendedName>
        <fullName evidence="5">Carrier domain-containing protein</fullName>
    </recommendedName>
</protein>
<dbReference type="InterPro" id="IPR050091">
    <property type="entry name" value="PKS_NRPS_Biosynth_Enz"/>
</dbReference>
<dbReference type="InterPro" id="IPR006162">
    <property type="entry name" value="Ppantetheine_attach_site"/>
</dbReference>
<sequence length="735" mass="77293">AAVERDDPAEVARLVTLPSEDVEDLTSVLPALSRWRRRSRDRERVDSWRYRVRWTGVPMLERAASAPLPGTWLLVDVDPAAGQPAVEAARIEELLVQGGAQVMRIGIEPGLGRVALATRLRRLVEAEPSPAGIVSLLGLPRPTVDPATASGDLADPVPPTLPVSDLVSAVTLVQALGDAAVTAPLWCLTRGAVSTRDDDPPADPTQAMLWGLGRVVALEHPERWGGLVDLPSLLGLSEADAARIGSRLRGVLAGESGEDQVAVRPAGVFGRRLVRAPLGTDVARAAECWRTRGTVLVTGGTGALGVRVARWLASRGAERLVLISRRGPAAPGAAELVAELAAVGVETVVVACDVTDRDALREVLDDIPPTTPLTGVVHTAGVLDDTALTDLSESRIAEVLRAKTQGLATLHQLTRHHPITAFVSFSSISGVWGSGSQGAYAAANAAADAIAEQRRAAGLPSTSIAWGAWAGSGMASGEAGDYLRRRGVLPMSPEEAMAALEASVGNDDMAIAVADVDWANFVPSFTLHRPQPLLSELPEAQQAVNSTASTASAAADGDGDERDDLVRQLTAMPPGERARAVLDLVRSEVASVLGFTSADQVDPDAAFQSVGFDSLIAVELRNNLSRSTGLPLPPTLVFDHPTPASVAEHLGTRLSAEAPTADLPISAQLDRLEAALAKVDARDTSRSQITTRLRGLLLKWTDEPSPAAEATVDDEIESASDEALFEFIRGRLGRN</sequence>
<evidence type="ECO:0000256" key="2">
    <source>
        <dbReference type="ARBA" id="ARBA00022553"/>
    </source>
</evidence>
<keyword evidence="4" id="KW-0677">Repeat</keyword>